<gene>
    <name evidence="1" type="ORF">BV22DRAFT_1099063</name>
</gene>
<dbReference type="Proteomes" id="UP000790709">
    <property type="component" value="Unassembled WGS sequence"/>
</dbReference>
<name>A0ACB8B403_9AGAM</name>
<reference evidence="1" key="1">
    <citation type="journal article" date="2021" name="New Phytol.">
        <title>Evolutionary innovations through gain and loss of genes in the ectomycorrhizal Boletales.</title>
        <authorList>
            <person name="Wu G."/>
            <person name="Miyauchi S."/>
            <person name="Morin E."/>
            <person name="Kuo A."/>
            <person name="Drula E."/>
            <person name="Varga T."/>
            <person name="Kohler A."/>
            <person name="Feng B."/>
            <person name="Cao Y."/>
            <person name="Lipzen A."/>
            <person name="Daum C."/>
            <person name="Hundley H."/>
            <person name="Pangilinan J."/>
            <person name="Johnson J."/>
            <person name="Barry K."/>
            <person name="LaButti K."/>
            <person name="Ng V."/>
            <person name="Ahrendt S."/>
            <person name="Min B."/>
            <person name="Choi I.G."/>
            <person name="Park H."/>
            <person name="Plett J.M."/>
            <person name="Magnuson J."/>
            <person name="Spatafora J.W."/>
            <person name="Nagy L.G."/>
            <person name="Henrissat B."/>
            <person name="Grigoriev I.V."/>
            <person name="Yang Z.L."/>
            <person name="Xu J."/>
            <person name="Martin F.M."/>
        </authorList>
    </citation>
    <scope>NUCLEOTIDE SEQUENCE</scope>
    <source>
        <strain evidence="1">KUC20120723A-06</strain>
    </source>
</reference>
<sequence>MLKEPQRRTLILGQIGAQAQSLLDLIQKLLDSFDLDETRSFLIKILVELSKRSGLYPQRLVLPNIDIRGNQVNGGTFGDVWKGDLNGRPIAVKKMRVFGSRRVRALMKVYTREAVLWAQLSSPYVLPFCGVYLTNETSPRACLVSPWMDDGNLPQYLKNNPQADRLQLMLDVALGLDYLHSFSLPVIHGDLKGPNILITSGLRACIADFGLSTIAEDSNLHFTVTATSNGPGSIPWMAPELFDHLDSERRRKSCATDIYALGCVGYEMYAGRPPFSEHRSPMGAIMENLQLIRPASTELDDATWELIEKCRKIDPGSRPSASKVVQQLQLRCHPSTRDFELAHASVWHQQRGAT</sequence>
<protein>
    <submittedName>
        <fullName evidence="1">Kinase-like protein</fullName>
    </submittedName>
</protein>
<dbReference type="EMBL" id="MU266627">
    <property type="protein sequence ID" value="KAH7919823.1"/>
    <property type="molecule type" value="Genomic_DNA"/>
</dbReference>
<evidence type="ECO:0000313" key="1">
    <source>
        <dbReference type="EMBL" id="KAH7919823.1"/>
    </source>
</evidence>
<keyword evidence="2" id="KW-1185">Reference proteome</keyword>
<accession>A0ACB8B403</accession>
<evidence type="ECO:0000313" key="2">
    <source>
        <dbReference type="Proteomes" id="UP000790709"/>
    </source>
</evidence>
<organism evidence="1 2">
    <name type="scientific">Leucogyrophana mollusca</name>
    <dbReference type="NCBI Taxonomy" id="85980"/>
    <lineage>
        <taxon>Eukaryota</taxon>
        <taxon>Fungi</taxon>
        <taxon>Dikarya</taxon>
        <taxon>Basidiomycota</taxon>
        <taxon>Agaricomycotina</taxon>
        <taxon>Agaricomycetes</taxon>
        <taxon>Agaricomycetidae</taxon>
        <taxon>Boletales</taxon>
        <taxon>Boletales incertae sedis</taxon>
        <taxon>Leucogyrophana</taxon>
    </lineage>
</organism>
<proteinExistence type="predicted"/>
<comment type="caution">
    <text evidence="1">The sequence shown here is derived from an EMBL/GenBank/DDBJ whole genome shotgun (WGS) entry which is preliminary data.</text>
</comment>